<organism evidence="2 3">
    <name type="scientific">Streptomyces atroolivaceus</name>
    <dbReference type="NCBI Taxonomy" id="66869"/>
    <lineage>
        <taxon>Bacteria</taxon>
        <taxon>Bacillati</taxon>
        <taxon>Actinomycetota</taxon>
        <taxon>Actinomycetes</taxon>
        <taxon>Kitasatosporales</taxon>
        <taxon>Streptomycetaceae</taxon>
        <taxon>Streptomyces</taxon>
    </lineage>
</organism>
<protein>
    <submittedName>
        <fullName evidence="2">Scr1 family TA system antitoxin-like transcriptional regulator</fullName>
    </submittedName>
</protein>
<gene>
    <name evidence="2" type="ORF">ACFPL4_11485</name>
</gene>
<accession>A0ABV9V4W4</accession>
<dbReference type="Pfam" id="PF19054">
    <property type="entry name" value="DUF5753"/>
    <property type="match status" value="1"/>
</dbReference>
<sequence length="272" mass="30332">MAEERKPRTQREKYGEEIRLRRVAAGLTQEALGGQVVCSPTLISHYEAGRRLPKPDDARRIDVALNTDGFFARWTEDLESKFPHYFAEVAELEREATEIRQYGAALIPGLLQTRDYARAVYRAYHPNYRTDDLDEFLVNRLQRGQLLTSSSTPIAWTLLDEAALRRRIGGRQTMADQLHKVADMAESGRLRLHVLPFASGAHPLLEGSVYLLKFSDAAPLAYVEGLHSGQLLDSPARVDACHTAYTLALGAAAPSEDSVALVRSIAEEHEHA</sequence>
<evidence type="ECO:0000313" key="2">
    <source>
        <dbReference type="EMBL" id="MFC4978987.1"/>
    </source>
</evidence>
<dbReference type="RefSeq" id="WP_033299487.1">
    <property type="nucleotide sequence ID" value="NZ_JBHSJE010000002.1"/>
</dbReference>
<dbReference type="PROSITE" id="PS50943">
    <property type="entry name" value="HTH_CROC1"/>
    <property type="match status" value="1"/>
</dbReference>
<dbReference type="SUPFAM" id="SSF47413">
    <property type="entry name" value="lambda repressor-like DNA-binding domains"/>
    <property type="match status" value="1"/>
</dbReference>
<proteinExistence type="predicted"/>
<name>A0ABV9V4W4_STRAZ</name>
<dbReference type="SMART" id="SM00530">
    <property type="entry name" value="HTH_XRE"/>
    <property type="match status" value="1"/>
</dbReference>
<dbReference type="Proteomes" id="UP001595908">
    <property type="component" value="Unassembled WGS sequence"/>
</dbReference>
<evidence type="ECO:0000313" key="3">
    <source>
        <dbReference type="Proteomes" id="UP001595908"/>
    </source>
</evidence>
<dbReference type="CDD" id="cd00093">
    <property type="entry name" value="HTH_XRE"/>
    <property type="match status" value="1"/>
</dbReference>
<dbReference type="InterPro" id="IPR043917">
    <property type="entry name" value="DUF5753"/>
</dbReference>
<dbReference type="Gene3D" id="1.10.260.40">
    <property type="entry name" value="lambda repressor-like DNA-binding domains"/>
    <property type="match status" value="1"/>
</dbReference>
<dbReference type="EMBL" id="JBHSJE010000002">
    <property type="protein sequence ID" value="MFC4978987.1"/>
    <property type="molecule type" value="Genomic_DNA"/>
</dbReference>
<evidence type="ECO:0000259" key="1">
    <source>
        <dbReference type="PROSITE" id="PS50943"/>
    </source>
</evidence>
<dbReference type="InterPro" id="IPR010982">
    <property type="entry name" value="Lambda_DNA-bd_dom_sf"/>
</dbReference>
<dbReference type="GeneID" id="31232978"/>
<keyword evidence="3" id="KW-1185">Reference proteome</keyword>
<reference evidence="3" key="1">
    <citation type="journal article" date="2019" name="Int. J. Syst. Evol. Microbiol.">
        <title>The Global Catalogue of Microorganisms (GCM) 10K type strain sequencing project: providing services to taxonomists for standard genome sequencing and annotation.</title>
        <authorList>
            <consortium name="The Broad Institute Genomics Platform"/>
            <consortium name="The Broad Institute Genome Sequencing Center for Infectious Disease"/>
            <person name="Wu L."/>
            <person name="Ma J."/>
        </authorList>
    </citation>
    <scope>NUCLEOTIDE SEQUENCE [LARGE SCALE GENOMIC DNA]</scope>
    <source>
        <strain evidence="3">ICMP 257</strain>
    </source>
</reference>
<comment type="caution">
    <text evidence="2">The sequence shown here is derived from an EMBL/GenBank/DDBJ whole genome shotgun (WGS) entry which is preliminary data.</text>
</comment>
<feature type="domain" description="HTH cro/C1-type" evidence="1">
    <location>
        <begin position="18"/>
        <end position="70"/>
    </location>
</feature>
<dbReference type="Pfam" id="PF13560">
    <property type="entry name" value="HTH_31"/>
    <property type="match status" value="1"/>
</dbReference>
<dbReference type="InterPro" id="IPR001387">
    <property type="entry name" value="Cro/C1-type_HTH"/>
</dbReference>